<dbReference type="Pfam" id="PF00004">
    <property type="entry name" value="AAA"/>
    <property type="match status" value="1"/>
</dbReference>
<dbReference type="GO" id="GO:0005524">
    <property type="term" value="F:ATP binding"/>
    <property type="evidence" value="ECO:0007669"/>
    <property type="project" value="InterPro"/>
</dbReference>
<dbReference type="PANTHER" id="PTHR23076">
    <property type="entry name" value="METALLOPROTEASE M41 FTSH"/>
    <property type="match status" value="1"/>
</dbReference>
<name>A0AA38WLI3_9ASTR</name>
<reference evidence="2" key="1">
    <citation type="submission" date="2023-03" db="EMBL/GenBank/DDBJ databases">
        <title>Chromosome-scale reference genome and RAD-based genetic map of yellow starthistle (Centaurea solstitialis) reveal putative structural variation and QTLs associated with invader traits.</title>
        <authorList>
            <person name="Reatini B."/>
            <person name="Cang F.A."/>
            <person name="Jiang Q."/>
            <person name="Mckibben M.T.W."/>
            <person name="Barker M.S."/>
            <person name="Rieseberg L.H."/>
            <person name="Dlugosch K.M."/>
        </authorList>
    </citation>
    <scope>NUCLEOTIDE SEQUENCE</scope>
    <source>
        <strain evidence="2">CAN-66</strain>
        <tissue evidence="2">Leaf</tissue>
    </source>
</reference>
<accession>A0AA38WLI3</accession>
<dbReference type="InterPro" id="IPR041569">
    <property type="entry name" value="AAA_lid_3"/>
</dbReference>
<evidence type="ECO:0000313" key="2">
    <source>
        <dbReference type="EMBL" id="KAJ9554194.1"/>
    </source>
</evidence>
<dbReference type="InterPro" id="IPR003593">
    <property type="entry name" value="AAA+_ATPase"/>
</dbReference>
<gene>
    <name evidence="2" type="ORF">OSB04_018239</name>
</gene>
<dbReference type="InterPro" id="IPR003959">
    <property type="entry name" value="ATPase_AAA_core"/>
</dbReference>
<feature type="domain" description="AAA+ ATPase" evidence="1">
    <location>
        <begin position="7"/>
        <end position="140"/>
    </location>
</feature>
<sequence>MKVEAKLPRGILLVGPPGTGKTLLAHAVAGEARVPLFSISVELGTAAVVVTDLFRKATANAPSIVFIDNIEAISMSGETTFNHQLHPAFSQLLKEMDKVKEDASKVLVLAATNVICPTTLDSALMGSSRFFKKVSVNKPDEDGRRKILGLYMKDLPIEENEAICALVASLTEGLVGADLENITDESRRLAARRGSLKLTKLSFKSCGDRVTCDDVVEAVKRIKFQNYHDTN</sequence>
<keyword evidence="3" id="KW-1185">Reference proteome</keyword>
<comment type="caution">
    <text evidence="2">The sequence shown here is derived from an EMBL/GenBank/DDBJ whole genome shotgun (WGS) entry which is preliminary data.</text>
</comment>
<dbReference type="GO" id="GO:0009535">
    <property type="term" value="C:chloroplast thylakoid membrane"/>
    <property type="evidence" value="ECO:0007669"/>
    <property type="project" value="TreeGrafter"/>
</dbReference>
<dbReference type="GO" id="GO:0016887">
    <property type="term" value="F:ATP hydrolysis activity"/>
    <property type="evidence" value="ECO:0007669"/>
    <property type="project" value="InterPro"/>
</dbReference>
<evidence type="ECO:0000259" key="1">
    <source>
        <dbReference type="SMART" id="SM00382"/>
    </source>
</evidence>
<dbReference type="SUPFAM" id="SSF52540">
    <property type="entry name" value="P-loop containing nucleoside triphosphate hydrolases"/>
    <property type="match status" value="1"/>
</dbReference>
<dbReference type="PANTHER" id="PTHR23076:SF110">
    <property type="entry name" value="INACTIVE ATP-DEPENDENT ZINC METALLOPROTEASE FTSHI 3, CHLOROPLASTIC-RELATED"/>
    <property type="match status" value="1"/>
</dbReference>
<dbReference type="EMBL" id="JARYMX010000004">
    <property type="protein sequence ID" value="KAJ9554194.1"/>
    <property type="molecule type" value="Genomic_DNA"/>
</dbReference>
<protein>
    <recommendedName>
        <fullName evidence="1">AAA+ ATPase domain-containing protein</fullName>
    </recommendedName>
</protein>
<dbReference type="AlphaFoldDB" id="A0AA38WLI3"/>
<dbReference type="Proteomes" id="UP001172457">
    <property type="component" value="Chromosome 4"/>
</dbReference>
<dbReference type="Gene3D" id="1.10.8.60">
    <property type="match status" value="1"/>
</dbReference>
<dbReference type="InterPro" id="IPR027417">
    <property type="entry name" value="P-loop_NTPase"/>
</dbReference>
<proteinExistence type="predicted"/>
<dbReference type="Gene3D" id="3.40.50.300">
    <property type="entry name" value="P-loop containing nucleotide triphosphate hydrolases"/>
    <property type="match status" value="1"/>
</dbReference>
<dbReference type="Pfam" id="PF17862">
    <property type="entry name" value="AAA_lid_3"/>
    <property type="match status" value="1"/>
</dbReference>
<organism evidence="2 3">
    <name type="scientific">Centaurea solstitialis</name>
    <name type="common">yellow star-thistle</name>
    <dbReference type="NCBI Taxonomy" id="347529"/>
    <lineage>
        <taxon>Eukaryota</taxon>
        <taxon>Viridiplantae</taxon>
        <taxon>Streptophyta</taxon>
        <taxon>Embryophyta</taxon>
        <taxon>Tracheophyta</taxon>
        <taxon>Spermatophyta</taxon>
        <taxon>Magnoliopsida</taxon>
        <taxon>eudicotyledons</taxon>
        <taxon>Gunneridae</taxon>
        <taxon>Pentapetalae</taxon>
        <taxon>asterids</taxon>
        <taxon>campanulids</taxon>
        <taxon>Asterales</taxon>
        <taxon>Asteraceae</taxon>
        <taxon>Carduoideae</taxon>
        <taxon>Cardueae</taxon>
        <taxon>Centaureinae</taxon>
        <taxon>Centaurea</taxon>
    </lineage>
</organism>
<dbReference type="SMART" id="SM00382">
    <property type="entry name" value="AAA"/>
    <property type="match status" value="1"/>
</dbReference>
<evidence type="ECO:0000313" key="3">
    <source>
        <dbReference type="Proteomes" id="UP001172457"/>
    </source>
</evidence>
<dbReference type="GO" id="GO:0004176">
    <property type="term" value="F:ATP-dependent peptidase activity"/>
    <property type="evidence" value="ECO:0007669"/>
    <property type="project" value="TreeGrafter"/>
</dbReference>
<dbReference type="GO" id="GO:0006508">
    <property type="term" value="P:proteolysis"/>
    <property type="evidence" value="ECO:0007669"/>
    <property type="project" value="TreeGrafter"/>
</dbReference>